<evidence type="ECO:0000313" key="1">
    <source>
        <dbReference type="EMBL" id="GMT23692.1"/>
    </source>
</evidence>
<dbReference type="EMBL" id="BTSY01000004">
    <property type="protein sequence ID" value="GMT23692.1"/>
    <property type="molecule type" value="Genomic_DNA"/>
</dbReference>
<comment type="caution">
    <text evidence="1">The sequence shown here is derived from an EMBL/GenBank/DDBJ whole genome shotgun (WGS) entry which is preliminary data.</text>
</comment>
<reference evidence="1" key="1">
    <citation type="submission" date="2023-10" db="EMBL/GenBank/DDBJ databases">
        <title>Genome assembly of Pristionchus species.</title>
        <authorList>
            <person name="Yoshida K."/>
            <person name="Sommer R.J."/>
        </authorList>
    </citation>
    <scope>NUCLEOTIDE SEQUENCE</scope>
    <source>
        <strain evidence="1">RS5133</strain>
    </source>
</reference>
<protein>
    <submittedName>
        <fullName evidence="1">Uncharacterized protein</fullName>
    </submittedName>
</protein>
<dbReference type="AlphaFoldDB" id="A0AAV5VVP7"/>
<name>A0AAV5VVP7_9BILA</name>
<gene>
    <name evidence="1" type="ORF">PFISCL1PPCAC_14989</name>
</gene>
<accession>A0AAV5VVP7</accession>
<evidence type="ECO:0000313" key="2">
    <source>
        <dbReference type="Proteomes" id="UP001432322"/>
    </source>
</evidence>
<sequence>MRDHENYECTEKEEEEKKKKSLVDGKIDLCNEHFDCSVSKKKGLKENNNHSKKMILKEENHTLEEIVGNWIGIDDSND</sequence>
<proteinExistence type="predicted"/>
<dbReference type="Proteomes" id="UP001432322">
    <property type="component" value="Unassembled WGS sequence"/>
</dbReference>
<organism evidence="1 2">
    <name type="scientific">Pristionchus fissidentatus</name>
    <dbReference type="NCBI Taxonomy" id="1538716"/>
    <lineage>
        <taxon>Eukaryota</taxon>
        <taxon>Metazoa</taxon>
        <taxon>Ecdysozoa</taxon>
        <taxon>Nematoda</taxon>
        <taxon>Chromadorea</taxon>
        <taxon>Rhabditida</taxon>
        <taxon>Rhabditina</taxon>
        <taxon>Diplogasteromorpha</taxon>
        <taxon>Diplogasteroidea</taxon>
        <taxon>Neodiplogasteridae</taxon>
        <taxon>Pristionchus</taxon>
    </lineage>
</organism>
<keyword evidence="2" id="KW-1185">Reference proteome</keyword>